<proteinExistence type="predicted"/>
<dbReference type="Proteomes" id="UP000821865">
    <property type="component" value="Chromosome 11"/>
</dbReference>
<gene>
    <name evidence="1" type="ORF">HPB49_019710</name>
</gene>
<reference evidence="1" key="1">
    <citation type="submission" date="2020-05" db="EMBL/GenBank/DDBJ databases">
        <title>Large-scale comparative analyses of tick genomes elucidate their genetic diversity and vector capacities.</title>
        <authorList>
            <person name="Jia N."/>
            <person name="Wang J."/>
            <person name="Shi W."/>
            <person name="Du L."/>
            <person name="Sun Y."/>
            <person name="Zhan W."/>
            <person name="Jiang J."/>
            <person name="Wang Q."/>
            <person name="Zhang B."/>
            <person name="Ji P."/>
            <person name="Sakyi L.B."/>
            <person name="Cui X."/>
            <person name="Yuan T."/>
            <person name="Jiang B."/>
            <person name="Yang W."/>
            <person name="Lam T.T.-Y."/>
            <person name="Chang Q."/>
            <person name="Ding S."/>
            <person name="Wang X."/>
            <person name="Zhu J."/>
            <person name="Ruan X."/>
            <person name="Zhao L."/>
            <person name="Wei J."/>
            <person name="Que T."/>
            <person name="Du C."/>
            <person name="Cheng J."/>
            <person name="Dai P."/>
            <person name="Han X."/>
            <person name="Huang E."/>
            <person name="Gao Y."/>
            <person name="Liu J."/>
            <person name="Shao H."/>
            <person name="Ye R."/>
            <person name="Li L."/>
            <person name="Wei W."/>
            <person name="Wang X."/>
            <person name="Wang C."/>
            <person name="Yang T."/>
            <person name="Huo Q."/>
            <person name="Li W."/>
            <person name="Guo W."/>
            <person name="Chen H."/>
            <person name="Zhou L."/>
            <person name="Ni X."/>
            <person name="Tian J."/>
            <person name="Zhou Y."/>
            <person name="Sheng Y."/>
            <person name="Liu T."/>
            <person name="Pan Y."/>
            <person name="Xia L."/>
            <person name="Li J."/>
            <person name="Zhao F."/>
            <person name="Cao W."/>
        </authorList>
    </citation>
    <scope>NUCLEOTIDE SEQUENCE</scope>
    <source>
        <strain evidence="1">Dsil-2018</strain>
    </source>
</reference>
<name>A0ACB8DKM2_DERSI</name>
<keyword evidence="2" id="KW-1185">Reference proteome</keyword>
<evidence type="ECO:0000313" key="1">
    <source>
        <dbReference type="EMBL" id="KAH7971166.1"/>
    </source>
</evidence>
<sequence>MMKGRPSYAYSEKLMKQMGWTEGKGLGKNEDGMPDFIRPKKKVNTKGFNGVDDRWIEHQEAFDILLSNLNDGNPAAKEDKLIGVEERAYKLGGRVHYSKFLKGKDLSQKKKEDLNAIVVKRKKNDAENVQEADATGQEDLSGLKTHTSSMSYQEYFAQRMKASRRHKGLNEDGDLQSYEQTEETRGEDSEITSRKKHKRYEKDEHTQDEWTSHADEEVVGAGLALNRADTEDAYSMYNANVQLKKKKKSKHKSYDGGDSQWSEIITEQRADRLSGDSVPEECSLEEGVPKRQRKLKHADDSEQTFHEATMSQMGFHSKYSAPDQVKKKSKYESHIGTENQWTETIISPVECSLKEDVPKRLKKSKRTVENSVENSEQALPETAASQMEFCSEHSVPRVKKKSKHEPDRDLTGQRFEANTEQWDDGNRSSWALAETLTSSTKHIVHKSEEAAPKRTKKLKRQPLPKYG</sequence>
<organism evidence="1 2">
    <name type="scientific">Dermacentor silvarum</name>
    <name type="common">Tick</name>
    <dbReference type="NCBI Taxonomy" id="543639"/>
    <lineage>
        <taxon>Eukaryota</taxon>
        <taxon>Metazoa</taxon>
        <taxon>Ecdysozoa</taxon>
        <taxon>Arthropoda</taxon>
        <taxon>Chelicerata</taxon>
        <taxon>Arachnida</taxon>
        <taxon>Acari</taxon>
        <taxon>Parasitiformes</taxon>
        <taxon>Ixodida</taxon>
        <taxon>Ixodoidea</taxon>
        <taxon>Ixodidae</taxon>
        <taxon>Rhipicephalinae</taxon>
        <taxon>Dermacentor</taxon>
    </lineage>
</organism>
<protein>
    <submittedName>
        <fullName evidence="1">Uncharacterized protein</fullName>
    </submittedName>
</protein>
<dbReference type="EMBL" id="CM023480">
    <property type="protein sequence ID" value="KAH7971166.1"/>
    <property type="molecule type" value="Genomic_DNA"/>
</dbReference>
<comment type="caution">
    <text evidence="1">The sequence shown here is derived from an EMBL/GenBank/DDBJ whole genome shotgun (WGS) entry which is preliminary data.</text>
</comment>
<accession>A0ACB8DKM2</accession>
<evidence type="ECO:0000313" key="2">
    <source>
        <dbReference type="Proteomes" id="UP000821865"/>
    </source>
</evidence>